<dbReference type="GO" id="GO:0008745">
    <property type="term" value="F:N-acetylmuramoyl-L-alanine amidase activity"/>
    <property type="evidence" value="ECO:0007669"/>
    <property type="project" value="UniProtKB-EC"/>
</dbReference>
<accession>A0A0G1E9N8</accession>
<evidence type="ECO:0000256" key="2">
    <source>
        <dbReference type="ARBA" id="ARBA00011901"/>
    </source>
</evidence>
<dbReference type="InterPro" id="IPR002502">
    <property type="entry name" value="Amidase_domain"/>
</dbReference>
<sequence>MKRRIYVSTCLFVFPFLLGLFSLPHIAYGQAEPAKLPIGQICTDNDNCSTDVCEENYLDGKKYCVCSAAAIGSTGDQECAQAYGTPGQDPTKWECNDGKITTGNLNYCQYNDEAAEQQTKLSIGQICTDDNDCSTDVCEKSAIDQRNYCVCSAAAVGSTGKEDCSQAYGTPGQDPTKWECNDGTCGSGNLNYCQYDNQVNSKFPGPVTESCGLDILTDTSAAIQLNAAALNKLIQAPSLKITIPGVSFTNPSKLKRTTDERGATYVYFPYLGEYIASIYKYGIIAIGVASVVMIMYAGLLWIASSGQSDKITTAKKHITQAIIGLFIATTSYALLYLINPELVNFRNLRVMIVQSIPLSEHSAEEETASTVSTPCVGRKPASQSLGLGIAQFDALDAFSCGNRSLKSVRYIILHEGSRDKLVNGIDATVNTLKSRQLSTHFVVKRDGTIIEAVDIRRRAYHAGTINPFSIGIDLSIADECSTGTACVRDATCSAKCTYTQEQYDAINKIISKVVPMTSISRTDGSILNHCQVDNNRADARNFDYSKIGLDSTVHGCKNKQWSEKIATQLAQQDYSLKKADNAKGCCEISNDTGKTEYIESETNKDCFNRVNAVMWQESTCPNVSSQSVEEE</sequence>
<gene>
    <name evidence="7" type="ORF">UV42_C0032G0005</name>
</gene>
<dbReference type="GO" id="GO:0009253">
    <property type="term" value="P:peptidoglycan catabolic process"/>
    <property type="evidence" value="ECO:0007669"/>
    <property type="project" value="InterPro"/>
</dbReference>
<evidence type="ECO:0000256" key="3">
    <source>
        <dbReference type="ARBA" id="ARBA00022801"/>
    </source>
</evidence>
<dbReference type="SUPFAM" id="SSF55846">
    <property type="entry name" value="N-acetylmuramoyl-L-alanine amidase-like"/>
    <property type="match status" value="1"/>
</dbReference>
<protein>
    <recommendedName>
        <fullName evidence="2">N-acetylmuramoyl-L-alanine amidase</fullName>
        <ecNumber evidence="2">3.5.1.28</ecNumber>
    </recommendedName>
</protein>
<feature type="domain" description="N-acetylmuramoyl-L-alanine amidase" evidence="6">
    <location>
        <begin position="396"/>
        <end position="540"/>
    </location>
</feature>
<keyword evidence="5" id="KW-1133">Transmembrane helix</keyword>
<evidence type="ECO:0000313" key="8">
    <source>
        <dbReference type="Proteomes" id="UP000033867"/>
    </source>
</evidence>
<dbReference type="PANTHER" id="PTHR30417:SF1">
    <property type="entry name" value="N-ACETYLMURAMOYL-L-ALANINE AMIDASE AMID"/>
    <property type="match status" value="1"/>
</dbReference>
<evidence type="ECO:0000259" key="6">
    <source>
        <dbReference type="SMART" id="SM00644"/>
    </source>
</evidence>
<dbReference type="EC" id="3.5.1.28" evidence="2"/>
<dbReference type="InterPro" id="IPR036505">
    <property type="entry name" value="Amidase/PGRP_sf"/>
</dbReference>
<name>A0A0G1E9N8_9BACT</name>
<dbReference type="CDD" id="cd06583">
    <property type="entry name" value="PGRP"/>
    <property type="match status" value="1"/>
</dbReference>
<keyword evidence="3" id="KW-0378">Hydrolase</keyword>
<dbReference type="SMART" id="SM00644">
    <property type="entry name" value="Ami_2"/>
    <property type="match status" value="1"/>
</dbReference>
<dbReference type="GO" id="GO:0009254">
    <property type="term" value="P:peptidoglycan turnover"/>
    <property type="evidence" value="ECO:0007669"/>
    <property type="project" value="TreeGrafter"/>
</dbReference>
<comment type="caution">
    <text evidence="7">The sequence shown here is derived from an EMBL/GenBank/DDBJ whole genome shotgun (WGS) entry which is preliminary data.</text>
</comment>
<feature type="transmembrane region" description="Helical" evidence="5">
    <location>
        <begin position="321"/>
        <end position="338"/>
    </location>
</feature>
<proteinExistence type="predicted"/>
<keyword evidence="5" id="KW-0472">Membrane</keyword>
<dbReference type="AlphaFoldDB" id="A0A0G1E9N8"/>
<dbReference type="Pfam" id="PF01510">
    <property type="entry name" value="Amidase_2"/>
    <property type="match status" value="1"/>
</dbReference>
<evidence type="ECO:0000256" key="5">
    <source>
        <dbReference type="SAM" id="Phobius"/>
    </source>
</evidence>
<organism evidence="7 8">
    <name type="scientific">Candidatus Magasanikbacteria bacterium GW2011_GWE2_42_7</name>
    <dbReference type="NCBI Taxonomy" id="1619052"/>
    <lineage>
        <taxon>Bacteria</taxon>
        <taxon>Candidatus Magasanikiibacteriota</taxon>
    </lineage>
</organism>
<dbReference type="GO" id="GO:0071555">
    <property type="term" value="P:cell wall organization"/>
    <property type="evidence" value="ECO:0007669"/>
    <property type="project" value="UniProtKB-KW"/>
</dbReference>
<keyword evidence="4" id="KW-0961">Cell wall biogenesis/degradation</keyword>
<dbReference type="Gene3D" id="3.40.80.10">
    <property type="entry name" value="Peptidoglycan recognition protein-like"/>
    <property type="match status" value="1"/>
</dbReference>
<dbReference type="PANTHER" id="PTHR30417">
    <property type="entry name" value="N-ACETYLMURAMOYL-L-ALANINE AMIDASE AMID"/>
    <property type="match status" value="1"/>
</dbReference>
<dbReference type="InterPro" id="IPR051206">
    <property type="entry name" value="NAMLAA_amidase_2"/>
</dbReference>
<dbReference type="EMBL" id="LCEK01000032">
    <property type="protein sequence ID" value="KKS71298.1"/>
    <property type="molecule type" value="Genomic_DNA"/>
</dbReference>
<dbReference type="Proteomes" id="UP000033867">
    <property type="component" value="Unassembled WGS sequence"/>
</dbReference>
<evidence type="ECO:0000313" key="7">
    <source>
        <dbReference type="EMBL" id="KKS71298.1"/>
    </source>
</evidence>
<keyword evidence="5" id="KW-0812">Transmembrane</keyword>
<evidence type="ECO:0000256" key="4">
    <source>
        <dbReference type="ARBA" id="ARBA00023316"/>
    </source>
</evidence>
<evidence type="ECO:0000256" key="1">
    <source>
        <dbReference type="ARBA" id="ARBA00001561"/>
    </source>
</evidence>
<comment type="catalytic activity">
    <reaction evidence="1">
        <text>Hydrolyzes the link between N-acetylmuramoyl residues and L-amino acid residues in certain cell-wall glycopeptides.</text>
        <dbReference type="EC" id="3.5.1.28"/>
    </reaction>
</comment>
<feature type="transmembrane region" description="Helical" evidence="5">
    <location>
        <begin position="278"/>
        <end position="301"/>
    </location>
</feature>
<reference evidence="7 8" key="1">
    <citation type="journal article" date="2015" name="Nature">
        <title>rRNA introns, odd ribosomes, and small enigmatic genomes across a large radiation of phyla.</title>
        <authorList>
            <person name="Brown C.T."/>
            <person name="Hug L.A."/>
            <person name="Thomas B.C."/>
            <person name="Sharon I."/>
            <person name="Castelle C.J."/>
            <person name="Singh A."/>
            <person name="Wilkins M.J."/>
            <person name="Williams K.H."/>
            <person name="Banfield J.F."/>
        </authorList>
    </citation>
    <scope>NUCLEOTIDE SEQUENCE [LARGE SCALE GENOMIC DNA]</scope>
</reference>